<organism evidence="6 7">
    <name type="scientific">Halosimplex pelagicum</name>
    <dbReference type="NCBI Taxonomy" id="869886"/>
    <lineage>
        <taxon>Archaea</taxon>
        <taxon>Methanobacteriati</taxon>
        <taxon>Methanobacteriota</taxon>
        <taxon>Stenosarchaea group</taxon>
        <taxon>Halobacteria</taxon>
        <taxon>Halobacteriales</taxon>
        <taxon>Haloarculaceae</taxon>
        <taxon>Halosimplex</taxon>
    </lineage>
</organism>
<dbReference type="PANTHER" id="PTHR43333">
    <property type="entry name" value="2-HACID_DH_C DOMAIN-CONTAINING PROTEIN"/>
    <property type="match status" value="1"/>
</dbReference>
<evidence type="ECO:0000256" key="1">
    <source>
        <dbReference type="ARBA" id="ARBA00023002"/>
    </source>
</evidence>
<dbReference type="GeneID" id="56085494"/>
<reference evidence="6 7" key="1">
    <citation type="submission" date="2020-07" db="EMBL/GenBank/DDBJ databases">
        <title>Halosimplex litoreum sp. nov. and Halosimplex rubrum sp. nov., isolated from different salt environments.</title>
        <authorList>
            <person name="Cui H."/>
        </authorList>
    </citation>
    <scope>NUCLEOTIDE SEQUENCE [LARGE SCALE GENOMIC DNA]</scope>
    <source>
        <strain evidence="6 7">R2</strain>
    </source>
</reference>
<dbReference type="InterPro" id="IPR006139">
    <property type="entry name" value="D-isomer_2_OHA_DH_cat_dom"/>
</dbReference>
<name>A0A7D5P9U3_9EURY</name>
<evidence type="ECO:0000259" key="4">
    <source>
        <dbReference type="Pfam" id="PF00389"/>
    </source>
</evidence>
<dbReference type="InterPro" id="IPR006140">
    <property type="entry name" value="D-isomer_DH_NAD-bd"/>
</dbReference>
<sequence length="324" mass="35195">MTAESTPDAPEVLVLRQNIHGIPPSEYVDALRERLPDREVGYAATPDEERELLPHARVVAGFSIDEDDLERAENLELFACSFAGVDHLPLDAFREHGVAVTNASGVHGPNIGEYAVGAILTFTREFLESRRRQRRREWRSHRTGELAGSTVAVVGMGPIGESVVQRLGGFDVETVGVRYTPEKGGPTDEVYGYGDIAEAVADAAYVVLACPLTDATEHLIDGEVFETMPTDAVLVNAARGGVVHTGDLVDALRSNSIRGAALDVTDPEPLPEDHELWTFENVLITPHNAGHTPNYFERLADIVAEAVDTAEERGEWTGLPNQVV</sequence>
<feature type="domain" description="D-isomer specific 2-hydroxyacid dehydrogenase catalytic" evidence="4">
    <location>
        <begin position="28"/>
        <end position="313"/>
    </location>
</feature>
<keyword evidence="7" id="KW-1185">Reference proteome</keyword>
<evidence type="ECO:0000313" key="7">
    <source>
        <dbReference type="Proteomes" id="UP000509346"/>
    </source>
</evidence>
<protein>
    <submittedName>
        <fullName evidence="6">D-2-hydroxyacid dehydrogenase</fullName>
    </submittedName>
</protein>
<dbReference type="Pfam" id="PF00389">
    <property type="entry name" value="2-Hacid_dh"/>
    <property type="match status" value="1"/>
</dbReference>
<dbReference type="EMBL" id="CP058909">
    <property type="protein sequence ID" value="QLH84303.1"/>
    <property type="molecule type" value="Genomic_DNA"/>
</dbReference>
<dbReference type="OrthoDB" id="168224at2157"/>
<proteinExistence type="inferred from homology"/>
<dbReference type="CDD" id="cd05300">
    <property type="entry name" value="2-Hacid_dh_1"/>
    <property type="match status" value="1"/>
</dbReference>
<dbReference type="Proteomes" id="UP000509346">
    <property type="component" value="Chromosome"/>
</dbReference>
<comment type="similarity">
    <text evidence="3">Belongs to the D-isomer specific 2-hydroxyacid dehydrogenase family.</text>
</comment>
<evidence type="ECO:0000259" key="5">
    <source>
        <dbReference type="Pfam" id="PF02826"/>
    </source>
</evidence>
<keyword evidence="1 3" id="KW-0560">Oxidoreductase</keyword>
<dbReference type="RefSeq" id="WP_179919394.1">
    <property type="nucleotide sequence ID" value="NZ_CP058909.1"/>
</dbReference>
<dbReference type="AlphaFoldDB" id="A0A7D5P9U3"/>
<evidence type="ECO:0000313" key="6">
    <source>
        <dbReference type="EMBL" id="QLH84303.1"/>
    </source>
</evidence>
<dbReference type="Pfam" id="PF02826">
    <property type="entry name" value="2-Hacid_dh_C"/>
    <property type="match status" value="1"/>
</dbReference>
<feature type="domain" description="D-isomer specific 2-hydroxyacid dehydrogenase NAD-binding" evidence="5">
    <location>
        <begin position="117"/>
        <end position="289"/>
    </location>
</feature>
<evidence type="ECO:0000256" key="3">
    <source>
        <dbReference type="RuleBase" id="RU003719"/>
    </source>
</evidence>
<accession>A0A7D5P9U3</accession>
<dbReference type="KEGG" id="hpel:HZS54_22855"/>
<gene>
    <name evidence="6" type="ORF">HZS54_22855</name>
</gene>
<dbReference type="SUPFAM" id="SSF51735">
    <property type="entry name" value="NAD(P)-binding Rossmann-fold domains"/>
    <property type="match status" value="1"/>
</dbReference>
<evidence type="ECO:0000256" key="2">
    <source>
        <dbReference type="ARBA" id="ARBA00023027"/>
    </source>
</evidence>
<dbReference type="GO" id="GO:0016616">
    <property type="term" value="F:oxidoreductase activity, acting on the CH-OH group of donors, NAD or NADP as acceptor"/>
    <property type="evidence" value="ECO:0007669"/>
    <property type="project" value="InterPro"/>
</dbReference>
<dbReference type="GO" id="GO:0051287">
    <property type="term" value="F:NAD binding"/>
    <property type="evidence" value="ECO:0007669"/>
    <property type="project" value="InterPro"/>
</dbReference>
<keyword evidence="2" id="KW-0520">NAD</keyword>
<dbReference type="PANTHER" id="PTHR43333:SF1">
    <property type="entry name" value="D-ISOMER SPECIFIC 2-HYDROXYACID DEHYDROGENASE NAD-BINDING DOMAIN-CONTAINING PROTEIN"/>
    <property type="match status" value="1"/>
</dbReference>
<dbReference type="SUPFAM" id="SSF52283">
    <property type="entry name" value="Formate/glycerate dehydrogenase catalytic domain-like"/>
    <property type="match status" value="1"/>
</dbReference>
<dbReference type="InterPro" id="IPR036291">
    <property type="entry name" value="NAD(P)-bd_dom_sf"/>
</dbReference>
<dbReference type="Gene3D" id="3.40.50.720">
    <property type="entry name" value="NAD(P)-binding Rossmann-like Domain"/>
    <property type="match status" value="2"/>
</dbReference>